<protein>
    <recommendedName>
        <fullName evidence="1">DUF4397 domain-containing protein</fullName>
    </recommendedName>
</protein>
<reference evidence="3" key="1">
    <citation type="journal article" date="2019" name="Int. J. Syst. Evol. Microbiol.">
        <title>The Global Catalogue of Microorganisms (GCM) 10K type strain sequencing project: providing services to taxonomists for standard genome sequencing and annotation.</title>
        <authorList>
            <consortium name="The Broad Institute Genomics Platform"/>
            <consortium name="The Broad Institute Genome Sequencing Center for Infectious Disease"/>
            <person name="Wu L."/>
            <person name="Ma J."/>
        </authorList>
    </citation>
    <scope>NUCLEOTIDE SEQUENCE [LARGE SCALE GENOMIC DNA]</scope>
    <source>
        <strain evidence="3">JCM 17926</strain>
    </source>
</reference>
<comment type="caution">
    <text evidence="2">The sequence shown here is derived from an EMBL/GenBank/DDBJ whole genome shotgun (WGS) entry which is preliminary data.</text>
</comment>
<keyword evidence="3" id="KW-1185">Reference proteome</keyword>
<feature type="domain" description="DUF4397" evidence="1">
    <location>
        <begin position="27"/>
        <end position="142"/>
    </location>
</feature>
<name>A0ABP8M4G2_9BACT</name>
<organism evidence="2 3">
    <name type="scientific">Pontibacter saemangeumensis</name>
    <dbReference type="NCBI Taxonomy" id="1084525"/>
    <lineage>
        <taxon>Bacteria</taxon>
        <taxon>Pseudomonadati</taxon>
        <taxon>Bacteroidota</taxon>
        <taxon>Cytophagia</taxon>
        <taxon>Cytophagales</taxon>
        <taxon>Hymenobacteraceae</taxon>
        <taxon>Pontibacter</taxon>
    </lineage>
</organism>
<accession>A0ABP8M4G2</accession>
<dbReference type="Pfam" id="PF14344">
    <property type="entry name" value="DUF4397"/>
    <property type="match status" value="1"/>
</dbReference>
<evidence type="ECO:0000313" key="3">
    <source>
        <dbReference type="Proteomes" id="UP001500552"/>
    </source>
</evidence>
<gene>
    <name evidence="2" type="ORF">GCM10023188_42250</name>
</gene>
<sequence>MSAVMSFGLTGCLDNDVDDAPAPTPVAYISFYHGSPDAPDLNVLVDEEKINNQAFKYSNASSYLSLTTGNHEIAFTPVTGSDAIVDTTINFKEDNIYSLYTVNTLQDIEMLVVEDSLVTPGTGKAAVRLINLSPDAPAVDVTIAGGAATPEFMNLGFKGNTQFVQVTDGTHSFQVKEAGTENVLVAPTSLTLEPGRSYTLIVRGFQTPPAGNSNGLALQVIRNY</sequence>
<dbReference type="InterPro" id="IPR025510">
    <property type="entry name" value="DUF4397"/>
</dbReference>
<evidence type="ECO:0000313" key="2">
    <source>
        <dbReference type="EMBL" id="GAA4442494.1"/>
    </source>
</evidence>
<dbReference type="EMBL" id="BAABHC010000029">
    <property type="protein sequence ID" value="GAA4442494.1"/>
    <property type="molecule type" value="Genomic_DNA"/>
</dbReference>
<proteinExistence type="predicted"/>
<dbReference type="Proteomes" id="UP001500552">
    <property type="component" value="Unassembled WGS sequence"/>
</dbReference>
<evidence type="ECO:0000259" key="1">
    <source>
        <dbReference type="Pfam" id="PF14344"/>
    </source>
</evidence>